<organism evidence="2 3">
    <name type="scientific">Lithospermum erythrorhizon</name>
    <name type="common">Purple gromwell</name>
    <name type="synonym">Lithospermum officinale var. erythrorhizon</name>
    <dbReference type="NCBI Taxonomy" id="34254"/>
    <lineage>
        <taxon>Eukaryota</taxon>
        <taxon>Viridiplantae</taxon>
        <taxon>Streptophyta</taxon>
        <taxon>Embryophyta</taxon>
        <taxon>Tracheophyta</taxon>
        <taxon>Spermatophyta</taxon>
        <taxon>Magnoliopsida</taxon>
        <taxon>eudicotyledons</taxon>
        <taxon>Gunneridae</taxon>
        <taxon>Pentapetalae</taxon>
        <taxon>asterids</taxon>
        <taxon>lamiids</taxon>
        <taxon>Boraginales</taxon>
        <taxon>Boraginaceae</taxon>
        <taxon>Boraginoideae</taxon>
        <taxon>Lithospermeae</taxon>
        <taxon>Lithospermum</taxon>
    </lineage>
</organism>
<sequence length="112" mass="12741">MSQNQSKRKRNSGQSSKGKGVATSSESLAQPTHSNKLVIRGGTQGKEGKLIFLMATTFTQENFSRQRTRLGYVSYIHDSIHPDWVYYFYEHVKITFGSNFSMVKLVIECSDR</sequence>
<dbReference type="Proteomes" id="UP001454036">
    <property type="component" value="Unassembled WGS sequence"/>
</dbReference>
<feature type="compositionally biased region" description="Polar residues" evidence="1">
    <location>
        <begin position="12"/>
        <end position="35"/>
    </location>
</feature>
<evidence type="ECO:0000313" key="3">
    <source>
        <dbReference type="Proteomes" id="UP001454036"/>
    </source>
</evidence>
<feature type="region of interest" description="Disordered" evidence="1">
    <location>
        <begin position="1"/>
        <end position="41"/>
    </location>
</feature>
<reference evidence="2 3" key="1">
    <citation type="submission" date="2024-01" db="EMBL/GenBank/DDBJ databases">
        <title>The complete chloroplast genome sequence of Lithospermum erythrorhizon: insights into the phylogenetic relationship among Boraginaceae species and the maternal lineages of purple gromwells.</title>
        <authorList>
            <person name="Okada T."/>
            <person name="Watanabe K."/>
        </authorList>
    </citation>
    <scope>NUCLEOTIDE SEQUENCE [LARGE SCALE GENOMIC DNA]</scope>
</reference>
<evidence type="ECO:0000256" key="1">
    <source>
        <dbReference type="SAM" id="MobiDB-lite"/>
    </source>
</evidence>
<accession>A0AAV3RI52</accession>
<dbReference type="EMBL" id="BAABME010009196">
    <property type="protein sequence ID" value="GAA0174722.1"/>
    <property type="molecule type" value="Genomic_DNA"/>
</dbReference>
<proteinExistence type="predicted"/>
<name>A0AAV3RI52_LITER</name>
<gene>
    <name evidence="2" type="ORF">LIER_28055</name>
</gene>
<evidence type="ECO:0000313" key="2">
    <source>
        <dbReference type="EMBL" id="GAA0174722.1"/>
    </source>
</evidence>
<protein>
    <submittedName>
        <fullName evidence="2">Uncharacterized protein</fullName>
    </submittedName>
</protein>
<comment type="caution">
    <text evidence="2">The sequence shown here is derived from an EMBL/GenBank/DDBJ whole genome shotgun (WGS) entry which is preliminary data.</text>
</comment>
<dbReference type="AlphaFoldDB" id="A0AAV3RI52"/>
<keyword evidence="3" id="KW-1185">Reference proteome</keyword>
<feature type="compositionally biased region" description="Basic residues" evidence="1">
    <location>
        <begin position="1"/>
        <end position="11"/>
    </location>
</feature>